<dbReference type="KEGG" id="hoh:Hoch_4628"/>
<dbReference type="Proteomes" id="UP000001880">
    <property type="component" value="Chromosome"/>
</dbReference>
<organism evidence="2 3">
    <name type="scientific">Haliangium ochraceum (strain DSM 14365 / JCM 11303 / SMP-2)</name>
    <dbReference type="NCBI Taxonomy" id="502025"/>
    <lineage>
        <taxon>Bacteria</taxon>
        <taxon>Pseudomonadati</taxon>
        <taxon>Myxococcota</taxon>
        <taxon>Polyangia</taxon>
        <taxon>Haliangiales</taxon>
        <taxon>Kofleriaceae</taxon>
        <taxon>Haliangium</taxon>
    </lineage>
</organism>
<dbReference type="AlphaFoldDB" id="D0LR91"/>
<proteinExistence type="predicted"/>
<dbReference type="HOGENOM" id="CLU_3153488_0_0_7"/>
<name>D0LR91_HALO1</name>
<keyword evidence="3" id="KW-1185">Reference proteome</keyword>
<feature type="compositionally biased region" description="Acidic residues" evidence="1">
    <location>
        <begin position="39"/>
        <end position="48"/>
    </location>
</feature>
<evidence type="ECO:0000313" key="3">
    <source>
        <dbReference type="Proteomes" id="UP000001880"/>
    </source>
</evidence>
<reference evidence="2 3" key="1">
    <citation type="journal article" date="2010" name="Stand. Genomic Sci.">
        <title>Complete genome sequence of Haliangium ochraceum type strain (SMP-2).</title>
        <authorList>
            <consortium name="US DOE Joint Genome Institute (JGI-PGF)"/>
            <person name="Ivanova N."/>
            <person name="Daum C."/>
            <person name="Lang E."/>
            <person name="Abt B."/>
            <person name="Kopitz M."/>
            <person name="Saunders E."/>
            <person name="Lapidus A."/>
            <person name="Lucas S."/>
            <person name="Glavina Del Rio T."/>
            <person name="Nolan M."/>
            <person name="Tice H."/>
            <person name="Copeland A."/>
            <person name="Cheng J.F."/>
            <person name="Chen F."/>
            <person name="Bruce D."/>
            <person name="Goodwin L."/>
            <person name="Pitluck S."/>
            <person name="Mavromatis K."/>
            <person name="Pati A."/>
            <person name="Mikhailova N."/>
            <person name="Chen A."/>
            <person name="Palaniappan K."/>
            <person name="Land M."/>
            <person name="Hauser L."/>
            <person name="Chang Y.J."/>
            <person name="Jeffries C.D."/>
            <person name="Detter J.C."/>
            <person name="Brettin T."/>
            <person name="Rohde M."/>
            <person name="Goker M."/>
            <person name="Bristow J."/>
            <person name="Markowitz V."/>
            <person name="Eisen J.A."/>
            <person name="Hugenholtz P."/>
            <person name="Kyrpides N.C."/>
            <person name="Klenk H.P."/>
        </authorList>
    </citation>
    <scope>NUCLEOTIDE SEQUENCE [LARGE SCALE GENOMIC DNA]</scope>
    <source>
        <strain evidence="3">DSM 14365 / CIP 107738 / JCM 11303 / AJ 13395 / SMP-2</strain>
    </source>
</reference>
<accession>D0LR91</accession>
<dbReference type="STRING" id="502025.Hoch_4628"/>
<dbReference type="EMBL" id="CP001804">
    <property type="protein sequence ID" value="ACY17119.1"/>
    <property type="molecule type" value="Genomic_DNA"/>
</dbReference>
<gene>
    <name evidence="2" type="ordered locus">Hoch_4628</name>
</gene>
<evidence type="ECO:0000256" key="1">
    <source>
        <dbReference type="SAM" id="MobiDB-lite"/>
    </source>
</evidence>
<protein>
    <submittedName>
        <fullName evidence="2">Uncharacterized protein</fullName>
    </submittedName>
</protein>
<feature type="region of interest" description="Disordered" evidence="1">
    <location>
        <begin position="29"/>
        <end position="48"/>
    </location>
</feature>
<sequence length="48" mass="5079">MSEEQRGLLALANLTKGDALAVGAWSRSVALGDPGSDPVPDEFYDDED</sequence>
<evidence type="ECO:0000313" key="2">
    <source>
        <dbReference type="EMBL" id="ACY17119.1"/>
    </source>
</evidence>
<dbReference type="RefSeq" id="WP_012829717.1">
    <property type="nucleotide sequence ID" value="NC_013440.1"/>
</dbReference>